<protein>
    <submittedName>
        <fullName evidence="1">Uncharacterized protein</fullName>
    </submittedName>
</protein>
<dbReference type="EMBL" id="LJPM01000198">
    <property type="protein sequence ID" value="KPW22161.1"/>
    <property type="molecule type" value="Genomic_DNA"/>
</dbReference>
<proteinExistence type="predicted"/>
<name>A0A0L8ISK2_PSESX</name>
<organism evidence="1 2">
    <name type="scientific">Pseudomonas syringae pv. aceris</name>
    <dbReference type="NCBI Taxonomy" id="199198"/>
    <lineage>
        <taxon>Bacteria</taxon>
        <taxon>Pseudomonadati</taxon>
        <taxon>Pseudomonadota</taxon>
        <taxon>Gammaproteobacteria</taxon>
        <taxon>Pseudomonadales</taxon>
        <taxon>Pseudomonadaceae</taxon>
        <taxon>Pseudomonas</taxon>
        <taxon>Pseudomonas syringae</taxon>
    </lineage>
</organism>
<dbReference type="AlphaFoldDB" id="A0A0L8ISK2"/>
<evidence type="ECO:0000313" key="1">
    <source>
        <dbReference type="EMBL" id="KPW22161.1"/>
    </source>
</evidence>
<dbReference type="Proteomes" id="UP000050297">
    <property type="component" value="Unassembled WGS sequence"/>
</dbReference>
<reference evidence="1 2" key="1">
    <citation type="submission" date="2015-09" db="EMBL/GenBank/DDBJ databases">
        <title>Genome announcement of multiple Pseudomonas syringae strains.</title>
        <authorList>
            <person name="Thakur S."/>
            <person name="Wang P.W."/>
            <person name="Gong Y."/>
            <person name="Weir B.S."/>
            <person name="Guttman D.S."/>
        </authorList>
    </citation>
    <scope>NUCLEOTIDE SEQUENCE [LARGE SCALE GENOMIC DNA]</scope>
    <source>
        <strain evidence="1 2">ICMP2802</strain>
    </source>
</reference>
<comment type="caution">
    <text evidence="1">The sequence shown here is derived from an EMBL/GenBank/DDBJ whole genome shotgun (WGS) entry which is preliminary data.</text>
</comment>
<gene>
    <name evidence="1" type="ORF">ALO91_103493</name>
</gene>
<dbReference type="RefSeq" id="WP_154583728.1">
    <property type="nucleotide sequence ID" value="NZ_LGAR01000085.1"/>
</dbReference>
<accession>A0A0L8ISK2</accession>
<evidence type="ECO:0000313" key="2">
    <source>
        <dbReference type="Proteomes" id="UP000050297"/>
    </source>
</evidence>
<dbReference type="PATRIC" id="fig|199198.4.peg.2171"/>
<sequence length="54" mass="6187">MQGNAVAGLTVEAALRQERRLYPTRVRSVPALEWWYGKNIPLKIIIEKILIDVP</sequence>